<dbReference type="PANTHER" id="PTHR23313:SF0">
    <property type="entry name" value="TESTIS-EXPRESSED PROTEIN 9"/>
    <property type="match status" value="1"/>
</dbReference>
<comment type="caution">
    <text evidence="3">The sequence shown here is derived from an EMBL/GenBank/DDBJ whole genome shotgun (WGS) entry which is preliminary data.</text>
</comment>
<gene>
    <name evidence="3" type="ORF">JRQ81_006941</name>
</gene>
<reference evidence="3" key="1">
    <citation type="journal article" date="2023" name="DNA Res.">
        <title>Chromosome-level genome assembly of Phrynocephalus forsythii using third-generation DNA sequencing and Hi-C analysis.</title>
        <authorList>
            <person name="Qi Y."/>
            <person name="Zhao W."/>
            <person name="Zhao Y."/>
            <person name="Niu C."/>
            <person name="Cao S."/>
            <person name="Zhang Y."/>
        </authorList>
    </citation>
    <scope>NUCLEOTIDE SEQUENCE</scope>
    <source>
        <tissue evidence="3">Muscle</tissue>
    </source>
</reference>
<dbReference type="Proteomes" id="UP001142489">
    <property type="component" value="Unassembled WGS sequence"/>
</dbReference>
<sequence length="440" mass="48327">MAAAAAAAAGRGASARVGGRPPLPPPPPPPLPPNPRGSNRGGGGGGGAFLAKEEEYRRLNAELEAKTAELVRQAEQVMRDQQEALSRPFSAQLPWSDEEAKSQRGSPSSDQPPLPLGLHKQQPPKKKATSSVPTTARSGAQPGKARRGMLPSVKVRPRNTPSSADVALPDFSLAKTIGRIEGELEEGKAPDLDDDLLPSAASELGAEAQIRFLKAKLRVMQEELDALAQECGKKDDENRSVSGRLKEAEEECGRLQRAASLQQAQLEKYKALSEEAKRRSEGLQQKLSGLDKELENLKRVQKQASASQSTMEVRLNRALEESEKYKMELNRVKQSNKAGWLQPRRQPLGDAVNQEHKRLEELKMENKRLEKQKEELMAGFKKQLKLIDILKRQKARGPGWLVFLLLLLLLNYLEGPSRPLTLDTPSFLLERGLGDADVSV</sequence>
<protein>
    <recommendedName>
        <fullName evidence="5">Testis-expressed sequence 9 protein</fullName>
    </recommendedName>
</protein>
<feature type="compositionally biased region" description="Polar residues" evidence="2">
    <location>
        <begin position="129"/>
        <end position="138"/>
    </location>
</feature>
<evidence type="ECO:0000256" key="1">
    <source>
        <dbReference type="SAM" id="Coils"/>
    </source>
</evidence>
<organism evidence="3 4">
    <name type="scientific">Phrynocephalus forsythii</name>
    <dbReference type="NCBI Taxonomy" id="171643"/>
    <lineage>
        <taxon>Eukaryota</taxon>
        <taxon>Metazoa</taxon>
        <taxon>Chordata</taxon>
        <taxon>Craniata</taxon>
        <taxon>Vertebrata</taxon>
        <taxon>Euteleostomi</taxon>
        <taxon>Lepidosauria</taxon>
        <taxon>Squamata</taxon>
        <taxon>Bifurcata</taxon>
        <taxon>Unidentata</taxon>
        <taxon>Episquamata</taxon>
        <taxon>Toxicofera</taxon>
        <taxon>Iguania</taxon>
        <taxon>Acrodonta</taxon>
        <taxon>Agamidae</taxon>
        <taxon>Agaminae</taxon>
        <taxon>Phrynocephalus</taxon>
    </lineage>
</organism>
<feature type="region of interest" description="Disordered" evidence="2">
    <location>
        <begin position="1"/>
        <end position="53"/>
    </location>
</feature>
<dbReference type="EMBL" id="JAPFRF010000014">
    <property type="protein sequence ID" value="KAJ7311325.1"/>
    <property type="molecule type" value="Genomic_DNA"/>
</dbReference>
<evidence type="ECO:0008006" key="5">
    <source>
        <dbReference type="Google" id="ProtNLM"/>
    </source>
</evidence>
<evidence type="ECO:0000313" key="4">
    <source>
        <dbReference type="Proteomes" id="UP001142489"/>
    </source>
</evidence>
<name>A0A9Q0XEE8_9SAUR</name>
<keyword evidence="4" id="KW-1185">Reference proteome</keyword>
<feature type="coiled-coil region" evidence="1">
    <location>
        <begin position="210"/>
        <end position="379"/>
    </location>
</feature>
<dbReference type="SUPFAM" id="SSF57997">
    <property type="entry name" value="Tropomyosin"/>
    <property type="match status" value="1"/>
</dbReference>
<feature type="region of interest" description="Disordered" evidence="2">
    <location>
        <begin position="77"/>
        <end position="167"/>
    </location>
</feature>
<evidence type="ECO:0000256" key="2">
    <source>
        <dbReference type="SAM" id="MobiDB-lite"/>
    </source>
</evidence>
<evidence type="ECO:0000313" key="3">
    <source>
        <dbReference type="EMBL" id="KAJ7311325.1"/>
    </source>
</evidence>
<accession>A0A9Q0XEE8</accession>
<keyword evidence="1" id="KW-0175">Coiled coil</keyword>
<dbReference type="AlphaFoldDB" id="A0A9Q0XEE8"/>
<proteinExistence type="predicted"/>
<feature type="compositionally biased region" description="Gly residues" evidence="2">
    <location>
        <begin position="39"/>
        <end position="48"/>
    </location>
</feature>
<dbReference type="OrthoDB" id="269872at2759"/>
<feature type="compositionally biased region" description="Low complexity" evidence="2">
    <location>
        <begin position="1"/>
        <end position="20"/>
    </location>
</feature>
<feature type="compositionally biased region" description="Pro residues" evidence="2">
    <location>
        <begin position="21"/>
        <end position="35"/>
    </location>
</feature>
<dbReference type="PANTHER" id="PTHR23313">
    <property type="entry name" value="TSEC1-RELATED"/>
    <property type="match status" value="1"/>
</dbReference>